<proteinExistence type="predicted"/>
<dbReference type="RefSeq" id="WP_205404906.1">
    <property type="nucleotide sequence ID" value="NZ_JAFFTA010000017.1"/>
</dbReference>
<dbReference type="Proteomes" id="UP000749453">
    <property type="component" value="Unassembled WGS sequence"/>
</dbReference>
<evidence type="ECO:0000259" key="1">
    <source>
        <dbReference type="Pfam" id="PF05076"/>
    </source>
</evidence>
<sequence>MGTVTEQHRAVAMHAMKIMGGDARPKVQAFHDDRRQRSVDILTTLNAPEAGLKSISSIGLSDFALRHSNGRELETRVELCACVPEERLHWDNVVASTAFAIMRDRAAVLPGSVIPDILLDYFPSSTMPHICLVPPFFWREGRFAGLPLPPLAINWLQCIAIHESERRLIEQIGADAFDDLLQRHEVDVFDMDRVALPALGVA</sequence>
<evidence type="ECO:0000313" key="2">
    <source>
        <dbReference type="EMBL" id="MBM9913947.1"/>
    </source>
</evidence>
<dbReference type="AlphaFoldDB" id="A0AAW4GGU4"/>
<keyword evidence="4" id="KW-1185">Reference proteome</keyword>
<dbReference type="Pfam" id="PF05076">
    <property type="entry name" value="SUFU"/>
    <property type="match status" value="1"/>
</dbReference>
<evidence type="ECO:0000313" key="5">
    <source>
        <dbReference type="Proteomes" id="UP000784064"/>
    </source>
</evidence>
<dbReference type="EMBL" id="JAFFTA010000017">
    <property type="protein sequence ID" value="MBM9913947.1"/>
    <property type="molecule type" value="Genomic_DNA"/>
</dbReference>
<gene>
    <name evidence="2" type="ORF">JJW18_10720</name>
    <name evidence="3" type="ORF">JJW19_12130</name>
</gene>
<accession>A0AAW4GGU4</accession>
<evidence type="ECO:0000313" key="4">
    <source>
        <dbReference type="Proteomes" id="UP000749453"/>
    </source>
</evidence>
<dbReference type="Proteomes" id="UP000784064">
    <property type="component" value="Unassembled WGS sequence"/>
</dbReference>
<name>A0AAW4GGU4_9GAMM</name>
<evidence type="ECO:0000313" key="3">
    <source>
        <dbReference type="EMBL" id="MBM9938888.1"/>
    </source>
</evidence>
<dbReference type="EMBL" id="JAFFTB010000021">
    <property type="protein sequence ID" value="MBM9938888.1"/>
    <property type="molecule type" value="Genomic_DNA"/>
</dbReference>
<comment type="caution">
    <text evidence="2">The sequence shown here is derived from an EMBL/GenBank/DDBJ whole genome shotgun (WGS) entry which is preliminary data.</text>
</comment>
<organism evidence="2 5">
    <name type="scientific">Stenotrophomonas lactitubi</name>
    <dbReference type="NCBI Taxonomy" id="2045214"/>
    <lineage>
        <taxon>Bacteria</taxon>
        <taxon>Pseudomonadati</taxon>
        <taxon>Pseudomonadota</taxon>
        <taxon>Gammaproteobacteria</taxon>
        <taxon>Lysobacterales</taxon>
        <taxon>Lysobacteraceae</taxon>
        <taxon>Stenotrophomonas</taxon>
    </lineage>
</organism>
<reference evidence="2" key="2">
    <citation type="submission" date="2021-01" db="EMBL/GenBank/DDBJ databases">
        <authorList>
            <person name="Yu Y."/>
        </authorList>
    </citation>
    <scope>NUCLEOTIDE SEQUENCE</scope>
    <source>
        <strain evidence="2">As-5</strain>
        <strain evidence="3">As-6</strain>
    </source>
</reference>
<dbReference type="InterPro" id="IPR020941">
    <property type="entry name" value="SUFU-like_domain"/>
</dbReference>
<protein>
    <submittedName>
        <fullName evidence="2">Suppressor of fused domain protein</fullName>
    </submittedName>
</protein>
<reference evidence="4" key="1">
    <citation type="submission" date="2021-01" db="EMBL/GenBank/DDBJ databases">
        <title>Stenotrophomonas maltophilia.</title>
        <authorList>
            <person name="Yu Y."/>
        </authorList>
    </citation>
    <scope>NUCLEOTIDE SEQUENCE [LARGE SCALE GENOMIC DNA]</scope>
    <source>
        <strain evidence="4">As-6</strain>
    </source>
</reference>
<feature type="domain" description="Suppressor of fused-like" evidence="1">
    <location>
        <begin position="36"/>
        <end position="193"/>
    </location>
</feature>